<evidence type="ECO:0000259" key="2">
    <source>
        <dbReference type="Pfam" id="PF08350"/>
    </source>
</evidence>
<feature type="compositionally biased region" description="Basic and acidic residues" evidence="1">
    <location>
        <begin position="240"/>
        <end position="260"/>
    </location>
</feature>
<feature type="region of interest" description="Disordered" evidence="1">
    <location>
        <begin position="208"/>
        <end position="264"/>
    </location>
</feature>
<dbReference type="InterPro" id="IPR036388">
    <property type="entry name" value="WH-like_DNA-bd_sf"/>
</dbReference>
<dbReference type="Gene3D" id="1.10.10.10">
    <property type="entry name" value="Winged helix-like DNA-binding domain superfamily/Winged helix DNA-binding domain"/>
    <property type="match status" value="1"/>
</dbReference>
<dbReference type="KEGG" id="halx:M0R89_19380"/>
<dbReference type="InterPro" id="IPR057527">
    <property type="entry name" value="HVO_A0261-like_N"/>
</dbReference>
<feature type="domain" description="HVO-A0261-like N-terminal" evidence="3">
    <location>
        <begin position="14"/>
        <end position="82"/>
    </location>
</feature>
<evidence type="ECO:0000313" key="4">
    <source>
        <dbReference type="EMBL" id="UPV76327.1"/>
    </source>
</evidence>
<reference evidence="4 5" key="1">
    <citation type="submission" date="2022-04" db="EMBL/GenBank/DDBJ databases">
        <title>Diverse halophilic archaea isolated from saline environments.</title>
        <authorList>
            <person name="Cui H.-L."/>
        </authorList>
    </citation>
    <scope>NUCLEOTIDE SEQUENCE [LARGE SCALE GENOMIC DNA]</scope>
    <source>
        <strain evidence="4 5">XZYJT49</strain>
        <plasmid evidence="4 5">unnamed1</plasmid>
    </source>
</reference>
<evidence type="ECO:0000259" key="3">
    <source>
        <dbReference type="Pfam" id="PF25213"/>
    </source>
</evidence>
<evidence type="ECO:0000313" key="5">
    <source>
        <dbReference type="Proteomes" id="UP000830729"/>
    </source>
</evidence>
<dbReference type="RefSeq" id="WP_248652360.1">
    <property type="nucleotide sequence ID" value="NZ_CP096660.1"/>
</dbReference>
<dbReference type="Proteomes" id="UP000830729">
    <property type="component" value="Plasmid unnamed1"/>
</dbReference>
<keyword evidence="4" id="KW-0614">Plasmid</keyword>
<evidence type="ECO:0000256" key="1">
    <source>
        <dbReference type="SAM" id="MobiDB-lite"/>
    </source>
</evidence>
<feature type="compositionally biased region" description="Basic and acidic residues" evidence="1">
    <location>
        <begin position="208"/>
        <end position="218"/>
    </location>
</feature>
<name>A0A8U0HZH6_9EURY</name>
<dbReference type="InterPro" id="IPR036390">
    <property type="entry name" value="WH_DNA-bd_sf"/>
</dbReference>
<gene>
    <name evidence="4" type="ORF">M0R89_19380</name>
</gene>
<geneLocation type="plasmid" evidence="4 5">
    <name>unnamed1</name>
</geneLocation>
<proteinExistence type="predicted"/>
<feature type="domain" description="Methanogenesis regulatory protein FilR1 middle" evidence="2">
    <location>
        <begin position="119"/>
        <end position="209"/>
    </location>
</feature>
<dbReference type="InterPro" id="IPR013561">
    <property type="entry name" value="FilR1_middle_dom"/>
</dbReference>
<dbReference type="SUPFAM" id="SSF46785">
    <property type="entry name" value="Winged helix' DNA-binding domain"/>
    <property type="match status" value="1"/>
</dbReference>
<dbReference type="AlphaFoldDB" id="A0A8U0HZH6"/>
<organism evidence="4 5">
    <name type="scientific">Halorussus limi</name>
    <dbReference type="NCBI Taxonomy" id="2938695"/>
    <lineage>
        <taxon>Archaea</taxon>
        <taxon>Methanobacteriati</taxon>
        <taxon>Methanobacteriota</taxon>
        <taxon>Stenosarchaea group</taxon>
        <taxon>Halobacteria</taxon>
        <taxon>Halobacteriales</taxon>
        <taxon>Haladaptataceae</taxon>
        <taxon>Halorussus</taxon>
    </lineage>
</organism>
<dbReference type="Pfam" id="PF08350">
    <property type="entry name" value="FilR1_middle"/>
    <property type="match status" value="1"/>
</dbReference>
<dbReference type="Pfam" id="PF25213">
    <property type="entry name" value="HVO_A0261_N"/>
    <property type="match status" value="1"/>
</dbReference>
<protein>
    <submittedName>
        <fullName evidence="4">GntR family transcriptional regulator</fullName>
    </submittedName>
</protein>
<dbReference type="GeneID" id="72187409"/>
<sequence length="310" mass="33609">MRSGPADLQKCLRTRSHFLARLRHPRRKRELADELEESRSTIDRALRELEGVGFVERADRGYRTTLTGELAFEAYRRYVACLDGLVAAHDALKPLPTGAALDGALFEDATVALPTQCSPHAPVESFEAVLDDADHARVFATAVIPAYVDIFHEQIVDRGMTADVVCAEGVLDWILSRREEQLAAIAGSDGVTLSETSADRAFSLVVTERESDASEHEGSAGVPASATERTPDRSASARAPDGDQCREDDGRATETRDAHHPTKRVGAMLYDEGRLVGFVHTDARAAVAWGEAVFDRLAADAMQLGAPADD</sequence>
<keyword evidence="5" id="KW-1185">Reference proteome</keyword>
<dbReference type="EMBL" id="CP096660">
    <property type="protein sequence ID" value="UPV76327.1"/>
    <property type="molecule type" value="Genomic_DNA"/>
</dbReference>
<accession>A0A8U0HZH6</accession>